<dbReference type="AlphaFoldDB" id="A0A9P4J558"/>
<evidence type="ECO:0000313" key="2">
    <source>
        <dbReference type="Proteomes" id="UP000799439"/>
    </source>
</evidence>
<dbReference type="SUPFAM" id="SSF56112">
    <property type="entry name" value="Protein kinase-like (PK-like)"/>
    <property type="match status" value="1"/>
</dbReference>
<evidence type="ECO:0008006" key="3">
    <source>
        <dbReference type="Google" id="ProtNLM"/>
    </source>
</evidence>
<accession>A0A9P4J558</accession>
<dbReference type="Gene3D" id="1.10.510.10">
    <property type="entry name" value="Transferase(Phosphotransferase) domain 1"/>
    <property type="match status" value="1"/>
</dbReference>
<dbReference type="InterPro" id="IPR011009">
    <property type="entry name" value="Kinase-like_dom_sf"/>
</dbReference>
<keyword evidence="2" id="KW-1185">Reference proteome</keyword>
<organism evidence="1 2">
    <name type="scientific">Myriangium duriaei CBS 260.36</name>
    <dbReference type="NCBI Taxonomy" id="1168546"/>
    <lineage>
        <taxon>Eukaryota</taxon>
        <taxon>Fungi</taxon>
        <taxon>Dikarya</taxon>
        <taxon>Ascomycota</taxon>
        <taxon>Pezizomycotina</taxon>
        <taxon>Dothideomycetes</taxon>
        <taxon>Dothideomycetidae</taxon>
        <taxon>Myriangiales</taxon>
        <taxon>Myriangiaceae</taxon>
        <taxon>Myriangium</taxon>
    </lineage>
</organism>
<protein>
    <recommendedName>
        <fullName evidence="3">Protein kinase domain-containing protein</fullName>
    </recommendedName>
</protein>
<dbReference type="Proteomes" id="UP000799439">
    <property type="component" value="Unassembled WGS sequence"/>
</dbReference>
<proteinExistence type="predicted"/>
<sequence length="288" mass="33012">MEDEVISSPNYLNDIRHLWPDGTVIPAEDVLSARRWTVLALHPDFPNLLLKGPRQDVQEGADEGWSNKDRLLMHKQEHDDEVAAYQRLARVKGVVGYHGIRLGRFIAMDYHPHGSLDHIMYESLYDGERAPSLQVRLKWMIDAVHIVVACHEARVLLFDIALRNFVVTSADISLRAIDFVDSEILPIDAEIEKVNVRGRTVQVDLIYLGCVLYSLATWSLYQINVQVKHDLESFPEVKGVPWGPLIQGCWQDRSVKTSQLAKLCDSRRSRRRFVRRSKSEKHGRGSKQ</sequence>
<evidence type="ECO:0000313" key="1">
    <source>
        <dbReference type="EMBL" id="KAF2154791.1"/>
    </source>
</evidence>
<dbReference type="EMBL" id="ML996083">
    <property type="protein sequence ID" value="KAF2154791.1"/>
    <property type="molecule type" value="Genomic_DNA"/>
</dbReference>
<dbReference type="OrthoDB" id="1668230at2759"/>
<reference evidence="1" key="1">
    <citation type="journal article" date="2020" name="Stud. Mycol.">
        <title>101 Dothideomycetes genomes: a test case for predicting lifestyles and emergence of pathogens.</title>
        <authorList>
            <person name="Haridas S."/>
            <person name="Albert R."/>
            <person name="Binder M."/>
            <person name="Bloem J."/>
            <person name="Labutti K."/>
            <person name="Salamov A."/>
            <person name="Andreopoulos B."/>
            <person name="Baker S."/>
            <person name="Barry K."/>
            <person name="Bills G."/>
            <person name="Bluhm B."/>
            <person name="Cannon C."/>
            <person name="Castanera R."/>
            <person name="Culley D."/>
            <person name="Daum C."/>
            <person name="Ezra D."/>
            <person name="Gonzalez J."/>
            <person name="Henrissat B."/>
            <person name="Kuo A."/>
            <person name="Liang C."/>
            <person name="Lipzen A."/>
            <person name="Lutzoni F."/>
            <person name="Magnuson J."/>
            <person name="Mondo S."/>
            <person name="Nolan M."/>
            <person name="Ohm R."/>
            <person name="Pangilinan J."/>
            <person name="Park H.-J."/>
            <person name="Ramirez L."/>
            <person name="Alfaro M."/>
            <person name="Sun H."/>
            <person name="Tritt A."/>
            <person name="Yoshinaga Y."/>
            <person name="Zwiers L.-H."/>
            <person name="Turgeon B."/>
            <person name="Goodwin S."/>
            <person name="Spatafora J."/>
            <person name="Crous P."/>
            <person name="Grigoriev I."/>
        </authorList>
    </citation>
    <scope>NUCLEOTIDE SEQUENCE</scope>
    <source>
        <strain evidence="1">CBS 260.36</strain>
    </source>
</reference>
<name>A0A9P4J558_9PEZI</name>
<comment type="caution">
    <text evidence="1">The sequence shown here is derived from an EMBL/GenBank/DDBJ whole genome shotgun (WGS) entry which is preliminary data.</text>
</comment>
<gene>
    <name evidence="1" type="ORF">K461DRAFT_275946</name>
</gene>